<dbReference type="GO" id="GO:0006094">
    <property type="term" value="P:gluconeogenesis"/>
    <property type="evidence" value="ECO:0007669"/>
    <property type="project" value="UniProtKB-KW"/>
</dbReference>
<dbReference type="InterPro" id="IPR036864">
    <property type="entry name" value="Zn2-C6_fun-type_DNA-bd_sf"/>
</dbReference>
<feature type="compositionally biased region" description="Low complexity" evidence="10">
    <location>
        <begin position="314"/>
        <end position="324"/>
    </location>
</feature>
<dbReference type="OrthoDB" id="2538135at2759"/>
<proteinExistence type="inferred from homology"/>
<gene>
    <name evidence="12" type="ORF">DM02DRAFT_575535</name>
</gene>
<keyword evidence="7" id="KW-0238">DNA-binding</keyword>
<dbReference type="STRING" id="97972.A0A2V1D5X5"/>
<feature type="compositionally biased region" description="Polar residues" evidence="10">
    <location>
        <begin position="520"/>
        <end position="538"/>
    </location>
</feature>
<dbReference type="InterPro" id="IPR056751">
    <property type="entry name" value="PAS_13"/>
</dbReference>
<keyword evidence="4" id="KW-0479">Metal-binding</keyword>
<dbReference type="GO" id="GO:0009267">
    <property type="term" value="P:cellular response to starvation"/>
    <property type="evidence" value="ECO:0007669"/>
    <property type="project" value="TreeGrafter"/>
</dbReference>
<dbReference type="GO" id="GO:0005634">
    <property type="term" value="C:nucleus"/>
    <property type="evidence" value="ECO:0007669"/>
    <property type="project" value="UniProtKB-SubCell"/>
</dbReference>
<dbReference type="PANTHER" id="PTHR47659">
    <property type="entry name" value="ZN(II)2CYS6 TRANSCRIPTION FACTOR (EUROFUNG)-RELATED"/>
    <property type="match status" value="1"/>
</dbReference>
<dbReference type="EMBL" id="KZ805664">
    <property type="protein sequence ID" value="PVH92614.1"/>
    <property type="molecule type" value="Genomic_DNA"/>
</dbReference>
<feature type="compositionally biased region" description="Basic and acidic residues" evidence="10">
    <location>
        <begin position="7"/>
        <end position="17"/>
    </location>
</feature>
<keyword evidence="6" id="KW-0805">Transcription regulation</keyword>
<name>A0A2V1D5X5_9PLEO</name>
<evidence type="ECO:0000256" key="2">
    <source>
        <dbReference type="ARBA" id="ARBA00010855"/>
    </source>
</evidence>
<accession>A0A2V1D5X5</accession>
<keyword evidence="9" id="KW-0539">Nucleus</keyword>
<keyword evidence="13" id="KW-1185">Reference proteome</keyword>
<dbReference type="SUPFAM" id="SSF57701">
    <property type="entry name" value="Zn2/Cys6 DNA-binding domain"/>
    <property type="match status" value="1"/>
</dbReference>
<comment type="similarity">
    <text evidence="2">Belongs to the ERT1/acuK family.</text>
</comment>
<evidence type="ECO:0000256" key="4">
    <source>
        <dbReference type="ARBA" id="ARBA00022723"/>
    </source>
</evidence>
<feature type="compositionally biased region" description="Low complexity" evidence="10">
    <location>
        <begin position="279"/>
        <end position="291"/>
    </location>
</feature>
<keyword evidence="3" id="KW-0312">Gluconeogenesis</keyword>
<keyword evidence="8" id="KW-0804">Transcription</keyword>
<dbReference type="PROSITE" id="PS50048">
    <property type="entry name" value="ZN2_CY6_FUNGAL_2"/>
    <property type="match status" value="1"/>
</dbReference>
<dbReference type="AlphaFoldDB" id="A0A2V1D5X5"/>
<dbReference type="InterPro" id="IPR001138">
    <property type="entry name" value="Zn2Cys6_DnaBD"/>
</dbReference>
<evidence type="ECO:0000256" key="3">
    <source>
        <dbReference type="ARBA" id="ARBA00022432"/>
    </source>
</evidence>
<feature type="region of interest" description="Disordered" evidence="10">
    <location>
        <begin position="509"/>
        <end position="539"/>
    </location>
</feature>
<dbReference type="InterPro" id="IPR050335">
    <property type="entry name" value="ERT1_acuK_gluconeogen_tf"/>
</dbReference>
<evidence type="ECO:0000259" key="11">
    <source>
        <dbReference type="PROSITE" id="PS50048"/>
    </source>
</evidence>
<dbReference type="GO" id="GO:0000981">
    <property type="term" value="F:DNA-binding transcription factor activity, RNA polymerase II-specific"/>
    <property type="evidence" value="ECO:0007669"/>
    <property type="project" value="InterPro"/>
</dbReference>
<evidence type="ECO:0000256" key="10">
    <source>
        <dbReference type="SAM" id="MobiDB-lite"/>
    </source>
</evidence>
<dbReference type="SMART" id="SM00066">
    <property type="entry name" value="GAL4"/>
    <property type="match status" value="1"/>
</dbReference>
<comment type="subcellular location">
    <subcellularLocation>
        <location evidence="1">Nucleus</location>
    </subcellularLocation>
</comment>
<feature type="region of interest" description="Disordered" evidence="10">
    <location>
        <begin position="314"/>
        <end position="338"/>
    </location>
</feature>
<dbReference type="Pfam" id="PF24990">
    <property type="entry name" value="PAS_13"/>
    <property type="match status" value="1"/>
</dbReference>
<evidence type="ECO:0000256" key="5">
    <source>
        <dbReference type="ARBA" id="ARBA00022833"/>
    </source>
</evidence>
<evidence type="ECO:0000256" key="1">
    <source>
        <dbReference type="ARBA" id="ARBA00004123"/>
    </source>
</evidence>
<dbReference type="GO" id="GO:0000977">
    <property type="term" value="F:RNA polymerase II transcription regulatory region sequence-specific DNA binding"/>
    <property type="evidence" value="ECO:0007669"/>
    <property type="project" value="TreeGrafter"/>
</dbReference>
<feature type="region of interest" description="Disordered" evidence="10">
    <location>
        <begin position="254"/>
        <end position="293"/>
    </location>
</feature>
<evidence type="ECO:0000256" key="7">
    <source>
        <dbReference type="ARBA" id="ARBA00023125"/>
    </source>
</evidence>
<sequence>MAPEQTSESHSDSDHASPVKRKKTSMSASSAKDPTRPRRKKARRACLACQRAHLTCGDERPCNRCLARGLGHNCIDGIRKKAKYLHDAPDGALVPGVNGHYPTMPPPSQGHGAVPVPHQQAYYTPTPTTTYYPPNPNSGPPAIPQENSYGAVSAPISPSYNQNQASGVGAPPIVSQPSRPPMHQFGSLAFDPSDPAFFNFDLSSLNFGNHYGALELGMLGHMSSGAMETPGNENPLNQPTGVYNQPIPPTSYGERQGVMPFEGSPAEWQTGPPQHGSMQVQTPSTTPVTSTLDHGSLRHDSLNGPHAYAIAQGPSSLASASPASTDVHSGHDANDNPMAAANYFASMNQQRARNSPIHSLQQQGNRAVAGPVQPVQSMQAARRQALQSEFNYDRVTQPYNYVGAYHRLIQILEKRFSPASIRRAKQALGIFRPVLLSNMSDLSNHDLIHAEKSLQRSLVALHSSFTEVGTPCLICRRTGEVVGMNKEFEILTGWKQDVLLGRAPNLNVNLGPRADRSNDENSTGRTNTTPLMSGQEPDQSPHAVNIIELMDEPSAMQYLDDFSDLAYEDPFGKGHRRVNMLRYLTKEDMVRLIEHQSGEAKNIKNEVKSEHSTHHGEGALRRNLGATGVIDAMIMWHIKRDNFDMPMLVSMQIMPMLKP</sequence>
<evidence type="ECO:0000256" key="9">
    <source>
        <dbReference type="ARBA" id="ARBA00023242"/>
    </source>
</evidence>
<dbReference type="PANTHER" id="PTHR47659:SF1">
    <property type="entry name" value="TRANSCRIPTION ACTIVATOR OF GLUCONEOGENESIS ERT1"/>
    <property type="match status" value="1"/>
</dbReference>
<dbReference type="GO" id="GO:0008270">
    <property type="term" value="F:zinc ion binding"/>
    <property type="evidence" value="ECO:0007669"/>
    <property type="project" value="InterPro"/>
</dbReference>
<feature type="domain" description="Zn(2)-C6 fungal-type" evidence="11">
    <location>
        <begin position="45"/>
        <end position="74"/>
    </location>
</feature>
<organism evidence="12 13">
    <name type="scientific">Periconia macrospinosa</name>
    <dbReference type="NCBI Taxonomy" id="97972"/>
    <lineage>
        <taxon>Eukaryota</taxon>
        <taxon>Fungi</taxon>
        <taxon>Dikarya</taxon>
        <taxon>Ascomycota</taxon>
        <taxon>Pezizomycotina</taxon>
        <taxon>Dothideomycetes</taxon>
        <taxon>Pleosporomycetidae</taxon>
        <taxon>Pleosporales</taxon>
        <taxon>Massarineae</taxon>
        <taxon>Periconiaceae</taxon>
        <taxon>Periconia</taxon>
    </lineage>
</organism>
<evidence type="ECO:0000256" key="8">
    <source>
        <dbReference type="ARBA" id="ARBA00023163"/>
    </source>
</evidence>
<evidence type="ECO:0000313" key="12">
    <source>
        <dbReference type="EMBL" id="PVH92614.1"/>
    </source>
</evidence>
<dbReference type="Proteomes" id="UP000244855">
    <property type="component" value="Unassembled WGS sequence"/>
</dbReference>
<evidence type="ECO:0000313" key="13">
    <source>
        <dbReference type="Proteomes" id="UP000244855"/>
    </source>
</evidence>
<feature type="region of interest" description="Disordered" evidence="10">
    <location>
        <begin position="1"/>
        <end position="41"/>
    </location>
</feature>
<keyword evidence="5" id="KW-0862">Zinc</keyword>
<evidence type="ECO:0000256" key="6">
    <source>
        <dbReference type="ARBA" id="ARBA00023015"/>
    </source>
</evidence>
<protein>
    <recommendedName>
        <fullName evidence="11">Zn(2)-C6 fungal-type domain-containing protein</fullName>
    </recommendedName>
</protein>
<reference evidence="12 13" key="1">
    <citation type="journal article" date="2018" name="Sci. Rep.">
        <title>Comparative genomics provides insights into the lifestyle and reveals functional heterogeneity of dark septate endophytic fungi.</title>
        <authorList>
            <person name="Knapp D.G."/>
            <person name="Nemeth J.B."/>
            <person name="Barry K."/>
            <person name="Hainaut M."/>
            <person name="Henrissat B."/>
            <person name="Johnson J."/>
            <person name="Kuo A."/>
            <person name="Lim J.H.P."/>
            <person name="Lipzen A."/>
            <person name="Nolan M."/>
            <person name="Ohm R.A."/>
            <person name="Tamas L."/>
            <person name="Grigoriev I.V."/>
            <person name="Spatafora J.W."/>
            <person name="Nagy L.G."/>
            <person name="Kovacs G.M."/>
        </authorList>
    </citation>
    <scope>NUCLEOTIDE SEQUENCE [LARGE SCALE GENOMIC DNA]</scope>
    <source>
        <strain evidence="12 13">DSE2036</strain>
    </source>
</reference>